<reference evidence="6 7" key="1">
    <citation type="submission" date="2018-03" db="EMBL/GenBank/DDBJ databases">
        <title>Genomic Encyclopedia of Type Strains, Phase III (KMG-III): the genomes of soil and plant-associated and newly described type strains.</title>
        <authorList>
            <person name="Whitman W."/>
        </authorList>
    </citation>
    <scope>NUCLEOTIDE SEQUENCE [LARGE SCALE GENOMIC DNA]</scope>
    <source>
        <strain evidence="6 7">CGMCC 4.7125</strain>
    </source>
</reference>
<protein>
    <recommendedName>
        <fullName evidence="4 5">Large ribosomal subunit protein uL29</fullName>
    </recommendedName>
</protein>
<dbReference type="OrthoDB" id="9815192at2"/>
<dbReference type="PANTHER" id="PTHR10916">
    <property type="entry name" value="60S RIBOSOMAL PROTEIN L35/50S RIBOSOMAL PROTEIN L29"/>
    <property type="match status" value="1"/>
</dbReference>
<evidence type="ECO:0000256" key="4">
    <source>
        <dbReference type="ARBA" id="ARBA00035204"/>
    </source>
</evidence>
<keyword evidence="2 5" id="KW-0689">Ribosomal protein</keyword>
<dbReference type="RefSeq" id="WP_106181913.1">
    <property type="nucleotide sequence ID" value="NZ_PVNH01000013.1"/>
</dbReference>
<dbReference type="GO" id="GO:0003735">
    <property type="term" value="F:structural constituent of ribosome"/>
    <property type="evidence" value="ECO:0007669"/>
    <property type="project" value="InterPro"/>
</dbReference>
<dbReference type="GO" id="GO:0006412">
    <property type="term" value="P:translation"/>
    <property type="evidence" value="ECO:0007669"/>
    <property type="project" value="UniProtKB-UniRule"/>
</dbReference>
<name>A0A2T0LLN2_9PSEU</name>
<dbReference type="EMBL" id="PVNH01000013">
    <property type="protein sequence ID" value="PRX43945.1"/>
    <property type="molecule type" value="Genomic_DNA"/>
</dbReference>
<dbReference type="Pfam" id="PF00831">
    <property type="entry name" value="Ribosomal_L29"/>
    <property type="match status" value="1"/>
</dbReference>
<dbReference type="SUPFAM" id="SSF46561">
    <property type="entry name" value="Ribosomal protein L29 (L29p)"/>
    <property type="match status" value="1"/>
</dbReference>
<dbReference type="CDD" id="cd00427">
    <property type="entry name" value="Ribosomal_L29_HIP"/>
    <property type="match status" value="1"/>
</dbReference>
<organism evidence="6 7">
    <name type="scientific">Prauserella shujinwangii</name>
    <dbReference type="NCBI Taxonomy" id="1453103"/>
    <lineage>
        <taxon>Bacteria</taxon>
        <taxon>Bacillati</taxon>
        <taxon>Actinomycetota</taxon>
        <taxon>Actinomycetes</taxon>
        <taxon>Pseudonocardiales</taxon>
        <taxon>Pseudonocardiaceae</taxon>
        <taxon>Prauserella</taxon>
    </lineage>
</organism>
<keyword evidence="7" id="KW-1185">Reference proteome</keyword>
<evidence type="ECO:0000313" key="6">
    <source>
        <dbReference type="EMBL" id="PRX43945.1"/>
    </source>
</evidence>
<dbReference type="FunFam" id="1.10.287.310:FF:000001">
    <property type="entry name" value="50S ribosomal protein L29"/>
    <property type="match status" value="1"/>
</dbReference>
<dbReference type="Proteomes" id="UP000238362">
    <property type="component" value="Unassembled WGS sequence"/>
</dbReference>
<dbReference type="InterPro" id="IPR036049">
    <property type="entry name" value="Ribosomal_uL29_sf"/>
</dbReference>
<evidence type="ECO:0000313" key="7">
    <source>
        <dbReference type="Proteomes" id="UP000238362"/>
    </source>
</evidence>
<dbReference type="Gene3D" id="1.10.287.310">
    <property type="match status" value="1"/>
</dbReference>
<dbReference type="InterPro" id="IPR018254">
    <property type="entry name" value="Ribosomal_uL29_CS"/>
</dbReference>
<accession>A0A2T0LLN2</accession>
<sequence length="82" mass="9221">MAKAGVSASELRELAADELVLRLREAKEELFNLRFQMATGQLDNNRRLRTVRSDIARIYTVMRERELGLSVAPQDSESEGAA</sequence>
<evidence type="ECO:0000256" key="5">
    <source>
        <dbReference type="HAMAP-Rule" id="MF_00374"/>
    </source>
</evidence>
<comment type="similarity">
    <text evidence="1 5">Belongs to the universal ribosomal protein uL29 family.</text>
</comment>
<evidence type="ECO:0000256" key="1">
    <source>
        <dbReference type="ARBA" id="ARBA00009254"/>
    </source>
</evidence>
<dbReference type="PROSITE" id="PS00579">
    <property type="entry name" value="RIBOSOMAL_L29"/>
    <property type="match status" value="1"/>
</dbReference>
<evidence type="ECO:0000256" key="3">
    <source>
        <dbReference type="ARBA" id="ARBA00023274"/>
    </source>
</evidence>
<dbReference type="GO" id="GO:0022625">
    <property type="term" value="C:cytosolic large ribosomal subunit"/>
    <property type="evidence" value="ECO:0007669"/>
    <property type="project" value="TreeGrafter"/>
</dbReference>
<dbReference type="InterPro" id="IPR050063">
    <property type="entry name" value="Ribosomal_protein_uL29"/>
</dbReference>
<dbReference type="InterPro" id="IPR001854">
    <property type="entry name" value="Ribosomal_uL29"/>
</dbReference>
<proteinExistence type="inferred from homology"/>
<comment type="caution">
    <text evidence="6">The sequence shown here is derived from an EMBL/GenBank/DDBJ whole genome shotgun (WGS) entry which is preliminary data.</text>
</comment>
<dbReference type="PANTHER" id="PTHR10916:SF0">
    <property type="entry name" value="LARGE RIBOSOMAL SUBUNIT PROTEIN UL29C"/>
    <property type="match status" value="1"/>
</dbReference>
<dbReference type="AlphaFoldDB" id="A0A2T0LLN2"/>
<gene>
    <name evidence="5" type="primary">rpmC</name>
    <name evidence="6" type="ORF">B0I33_113111</name>
</gene>
<dbReference type="NCBIfam" id="TIGR00012">
    <property type="entry name" value="L29"/>
    <property type="match status" value="1"/>
</dbReference>
<dbReference type="HAMAP" id="MF_00374">
    <property type="entry name" value="Ribosomal_uL29"/>
    <property type="match status" value="1"/>
</dbReference>
<evidence type="ECO:0000256" key="2">
    <source>
        <dbReference type="ARBA" id="ARBA00022980"/>
    </source>
</evidence>
<keyword evidence="3 5" id="KW-0687">Ribonucleoprotein</keyword>